<dbReference type="GO" id="GO:0006605">
    <property type="term" value="P:protein targeting"/>
    <property type="evidence" value="ECO:0007669"/>
    <property type="project" value="InterPro"/>
</dbReference>
<organism evidence="9 10">
    <name type="scientific">Neotoma lepida</name>
    <name type="common">Desert woodrat</name>
    <dbReference type="NCBI Taxonomy" id="56216"/>
    <lineage>
        <taxon>Eukaryota</taxon>
        <taxon>Metazoa</taxon>
        <taxon>Chordata</taxon>
        <taxon>Craniata</taxon>
        <taxon>Vertebrata</taxon>
        <taxon>Euteleostomi</taxon>
        <taxon>Mammalia</taxon>
        <taxon>Eutheria</taxon>
        <taxon>Euarchontoglires</taxon>
        <taxon>Glires</taxon>
        <taxon>Rodentia</taxon>
        <taxon>Myomorpha</taxon>
        <taxon>Muroidea</taxon>
        <taxon>Cricetidae</taxon>
        <taxon>Neotominae</taxon>
        <taxon>Neotoma</taxon>
    </lineage>
</organism>
<sequence>MPRPQEWILSGEGSEFRVLWTWVRNPGFARAWPARAQRSLGSLMPIVRLSVGLLAALAAGGAVALFGYCIYLDWRRRRDPAFRRCLRDQRRAGQPKAQARARQLWDPAKKENLQEFFLQEVQMGKLHLARVCGQPKELLMFFKQTLPPEVFQMLLYKIPLIC</sequence>
<dbReference type="SUPFAM" id="SSF47157">
    <property type="entry name" value="Mitochondrial import receptor subunit Tom20"/>
    <property type="match status" value="1"/>
</dbReference>
<evidence type="ECO:0000256" key="2">
    <source>
        <dbReference type="ARBA" id="ARBA00005792"/>
    </source>
</evidence>
<accession>A0A1A6HWK9</accession>
<dbReference type="AlphaFoldDB" id="A0A1A6HWK9"/>
<keyword evidence="10" id="KW-1185">Reference proteome</keyword>
<evidence type="ECO:0000313" key="10">
    <source>
        <dbReference type="Proteomes" id="UP000092124"/>
    </source>
</evidence>
<evidence type="ECO:0000256" key="4">
    <source>
        <dbReference type="ARBA" id="ARBA00022787"/>
    </source>
</evidence>
<dbReference type="GO" id="GO:0030943">
    <property type="term" value="F:mitochondrion targeting sequence binding"/>
    <property type="evidence" value="ECO:0007669"/>
    <property type="project" value="TreeGrafter"/>
</dbReference>
<dbReference type="PRINTS" id="PR00351">
    <property type="entry name" value="OM20RECEPTOR"/>
</dbReference>
<dbReference type="Gene3D" id="1.20.960.10">
    <property type="entry name" value="Mitochondrial outer membrane translocase complex, subunit Tom20 domain"/>
    <property type="match status" value="1"/>
</dbReference>
<feature type="transmembrane region" description="Helical" evidence="8">
    <location>
        <begin position="49"/>
        <end position="74"/>
    </location>
</feature>
<dbReference type="GO" id="GO:0008320">
    <property type="term" value="F:protein transmembrane transporter activity"/>
    <property type="evidence" value="ECO:0007669"/>
    <property type="project" value="TreeGrafter"/>
</dbReference>
<dbReference type="InterPro" id="IPR023392">
    <property type="entry name" value="Tom20_dom_sf"/>
</dbReference>
<dbReference type="GO" id="GO:0030150">
    <property type="term" value="P:protein import into mitochondrial matrix"/>
    <property type="evidence" value="ECO:0007669"/>
    <property type="project" value="TreeGrafter"/>
</dbReference>
<evidence type="ECO:0000313" key="9">
    <source>
        <dbReference type="EMBL" id="OBS82629.1"/>
    </source>
</evidence>
<dbReference type="Proteomes" id="UP000092124">
    <property type="component" value="Unassembled WGS sequence"/>
</dbReference>
<comment type="subcellular location">
    <subcellularLocation>
        <location evidence="1">Mitochondrion outer membrane</location>
        <topology evidence="1">Single-pass membrane protein</topology>
    </subcellularLocation>
</comment>
<keyword evidence="3 8" id="KW-0812">Transmembrane</keyword>
<evidence type="ECO:0000256" key="1">
    <source>
        <dbReference type="ARBA" id="ARBA00004572"/>
    </source>
</evidence>
<dbReference type="GO" id="GO:0006886">
    <property type="term" value="P:intracellular protein transport"/>
    <property type="evidence" value="ECO:0007669"/>
    <property type="project" value="InterPro"/>
</dbReference>
<evidence type="ECO:0000256" key="5">
    <source>
        <dbReference type="ARBA" id="ARBA00022989"/>
    </source>
</evidence>
<evidence type="ECO:0008006" key="11">
    <source>
        <dbReference type="Google" id="ProtNLM"/>
    </source>
</evidence>
<keyword evidence="6" id="KW-0496">Mitochondrion</keyword>
<dbReference type="Pfam" id="PF02064">
    <property type="entry name" value="MAS20"/>
    <property type="match status" value="1"/>
</dbReference>
<dbReference type="PANTHER" id="PTHR12430">
    <property type="entry name" value="MITOCHONDRIAL IMPORT RECEPTOR SUBUNIT TOM20"/>
    <property type="match status" value="1"/>
</dbReference>
<evidence type="ECO:0000256" key="3">
    <source>
        <dbReference type="ARBA" id="ARBA00022692"/>
    </source>
</evidence>
<dbReference type="EMBL" id="LZPO01008009">
    <property type="protein sequence ID" value="OBS82629.1"/>
    <property type="molecule type" value="Genomic_DNA"/>
</dbReference>
<keyword evidence="7 8" id="KW-0472">Membrane</keyword>
<gene>
    <name evidence="9" type="ORF">A6R68_23374</name>
</gene>
<evidence type="ECO:0000256" key="8">
    <source>
        <dbReference type="SAM" id="Phobius"/>
    </source>
</evidence>
<evidence type="ECO:0000256" key="6">
    <source>
        <dbReference type="ARBA" id="ARBA00023128"/>
    </source>
</evidence>
<dbReference type="STRING" id="56216.A0A1A6HWK9"/>
<dbReference type="GO" id="GO:0005742">
    <property type="term" value="C:mitochondrial outer membrane translocase complex"/>
    <property type="evidence" value="ECO:0007669"/>
    <property type="project" value="InterPro"/>
</dbReference>
<dbReference type="PANTHER" id="PTHR12430:SF1">
    <property type="entry name" value="TOMM20-LIKE PROTEIN 1"/>
    <property type="match status" value="1"/>
</dbReference>
<name>A0A1A6HWK9_NEOLE</name>
<dbReference type="OrthoDB" id="2154253at2759"/>
<keyword evidence="4" id="KW-1000">Mitochondrion outer membrane</keyword>
<evidence type="ECO:0000256" key="7">
    <source>
        <dbReference type="ARBA" id="ARBA00023136"/>
    </source>
</evidence>
<comment type="caution">
    <text evidence="9">The sequence shown here is derived from an EMBL/GenBank/DDBJ whole genome shotgun (WGS) entry which is preliminary data.</text>
</comment>
<protein>
    <recommendedName>
        <fullName evidence="11">TOMM20-like protein 1</fullName>
    </recommendedName>
</protein>
<feature type="non-terminal residue" evidence="9">
    <location>
        <position position="162"/>
    </location>
</feature>
<proteinExistence type="inferred from homology"/>
<dbReference type="InterPro" id="IPR002056">
    <property type="entry name" value="MAS20"/>
</dbReference>
<comment type="similarity">
    <text evidence="2">Belongs to the Tom20 family.</text>
</comment>
<keyword evidence="5 8" id="KW-1133">Transmembrane helix</keyword>
<reference evidence="9 10" key="1">
    <citation type="submission" date="2016-06" db="EMBL/GenBank/DDBJ databases">
        <title>The Draft Genome Sequence and Annotation of the Desert Woodrat Neotoma lepida.</title>
        <authorList>
            <person name="Campbell M."/>
            <person name="Oakeson K.F."/>
            <person name="Yandell M."/>
            <person name="Halpert J.R."/>
            <person name="Dearing D."/>
        </authorList>
    </citation>
    <scope>NUCLEOTIDE SEQUENCE [LARGE SCALE GENOMIC DNA]</scope>
    <source>
        <strain evidence="9">417</strain>
        <tissue evidence="9">Liver</tissue>
    </source>
</reference>
<dbReference type="GO" id="GO:0016031">
    <property type="term" value="P:tRNA import into mitochondrion"/>
    <property type="evidence" value="ECO:0007669"/>
    <property type="project" value="TreeGrafter"/>
</dbReference>